<dbReference type="EMBL" id="QWVT01000001">
    <property type="protein sequence ID" value="RID88998.1"/>
    <property type="molecule type" value="Genomic_DNA"/>
</dbReference>
<reference evidence="1 2" key="1">
    <citation type="submission" date="2018-08" db="EMBL/GenBank/DDBJ databases">
        <title>Bacillus jemisoniae sp. nov., Bacillus chryseoplanitiae sp. nov., Bacillus resnikiae sp. nov., and Bacillus frankliniae sp. nov., isolated from Viking spacecraft and associated surfaces.</title>
        <authorList>
            <person name="Seuylemezian A."/>
            <person name="Vaishampayan P."/>
        </authorList>
    </citation>
    <scope>NUCLEOTIDE SEQUENCE [LARGE SCALE GENOMIC DNA]</scope>
    <source>
        <strain evidence="1 2">JJ-247</strain>
    </source>
</reference>
<dbReference type="OrthoDB" id="2914472at2"/>
<keyword evidence="2" id="KW-1185">Reference proteome</keyword>
<keyword evidence="1" id="KW-0067">ATP-binding</keyword>
<dbReference type="InterPro" id="IPR027417">
    <property type="entry name" value="P-loop_NTPase"/>
</dbReference>
<comment type="caution">
    <text evidence="1">The sequence shown here is derived from an EMBL/GenBank/DDBJ whole genome shotgun (WGS) entry which is preliminary data.</text>
</comment>
<name>A0A398BKG6_9BACI</name>
<dbReference type="GO" id="GO:0004386">
    <property type="term" value="F:helicase activity"/>
    <property type="evidence" value="ECO:0007669"/>
    <property type="project" value="UniProtKB-KW"/>
</dbReference>
<gene>
    <name evidence="1" type="ORF">D1970_00410</name>
</gene>
<protein>
    <submittedName>
        <fullName evidence="1">DNA helicase</fullName>
    </submittedName>
</protein>
<dbReference type="Gene3D" id="3.40.50.300">
    <property type="entry name" value="P-loop containing nucleotide triphosphate hydrolases"/>
    <property type="match status" value="1"/>
</dbReference>
<sequence>MEYGNLLLSKVIDENNVQALTKYGITAKDLPTEGDRQTLRFITDYAEANRGQAPSYAVVTEECPTFIYTPQVGDSYEYMTKVIKEYSAKLQFMEIINPPTNAKGGDTRSLFEKKFEELDGNKFTDWLISEAERIKINTNTSSKVGTDIKADASSFLDEYRKRKSGESFKVWHSKFPAINEATGGYLSGNMYTWYGRPGRGKSIITSEEAIESAFQGANVLGWIMEMAKFEWMARAYSTISARSGIVSATIDGVDYEAGFENKALLMGRLSEDFEAGFEQFLATINEIVPGNITIRAADDVDFYSRGLKQLEADIIQTKADVVLVDPIYLMDYEANTSKVAGGDVANTSKKIRRLAGLTKTVIHIVTQAEEVRDDTDEEGNRELRPPKRAEIKKTKAVLEDAANTFGIDTLDGVGIIEIGKGRNGGEGMQVEVLYLPNIGIVREMETGMAAAAQFDF</sequence>
<keyword evidence="1" id="KW-0347">Helicase</keyword>
<organism evidence="1 2">
    <name type="scientific">Mesobacillus zeae</name>
    <dbReference type="NCBI Taxonomy" id="1917180"/>
    <lineage>
        <taxon>Bacteria</taxon>
        <taxon>Bacillati</taxon>
        <taxon>Bacillota</taxon>
        <taxon>Bacilli</taxon>
        <taxon>Bacillales</taxon>
        <taxon>Bacillaceae</taxon>
        <taxon>Mesobacillus</taxon>
    </lineage>
</organism>
<proteinExistence type="predicted"/>
<dbReference type="SUPFAM" id="SSF52540">
    <property type="entry name" value="P-loop containing nucleoside triphosphate hydrolases"/>
    <property type="match status" value="1"/>
</dbReference>
<dbReference type="Proteomes" id="UP000265816">
    <property type="component" value="Unassembled WGS sequence"/>
</dbReference>
<keyword evidence="1" id="KW-0378">Hydrolase</keyword>
<accession>A0A398BKG6</accession>
<evidence type="ECO:0000313" key="1">
    <source>
        <dbReference type="EMBL" id="RID88998.1"/>
    </source>
</evidence>
<keyword evidence="1" id="KW-0547">Nucleotide-binding</keyword>
<evidence type="ECO:0000313" key="2">
    <source>
        <dbReference type="Proteomes" id="UP000265816"/>
    </source>
</evidence>
<dbReference type="AlphaFoldDB" id="A0A398BKG6"/>